<organism evidence="6 8">
    <name type="scientific">Laribacter hongkongensis</name>
    <dbReference type="NCBI Taxonomy" id="168471"/>
    <lineage>
        <taxon>Bacteria</taxon>
        <taxon>Pseudomonadati</taxon>
        <taxon>Pseudomonadota</taxon>
        <taxon>Betaproteobacteria</taxon>
        <taxon>Neisseriales</taxon>
        <taxon>Aquaspirillaceae</taxon>
        <taxon>Laribacter</taxon>
    </lineage>
</organism>
<evidence type="ECO:0000313" key="8">
    <source>
        <dbReference type="Proteomes" id="UP000197424"/>
    </source>
</evidence>
<dbReference type="OrthoDB" id="9814815at2"/>
<dbReference type="RefSeq" id="WP_012698542.1">
    <property type="nucleotide sequence ID" value="NZ_CP022115.1"/>
</dbReference>
<dbReference type="EMBL" id="JAJAXM010000004">
    <property type="protein sequence ID" value="MCG9024929.1"/>
    <property type="molecule type" value="Genomic_DNA"/>
</dbReference>
<dbReference type="Pfam" id="PF00455">
    <property type="entry name" value="DeoRC"/>
    <property type="match status" value="1"/>
</dbReference>
<dbReference type="InterPro" id="IPR014036">
    <property type="entry name" value="DeoR-like_C"/>
</dbReference>
<dbReference type="GO" id="GO:0003677">
    <property type="term" value="F:DNA binding"/>
    <property type="evidence" value="ECO:0007669"/>
    <property type="project" value="UniProtKB-KW"/>
</dbReference>
<dbReference type="Proteomes" id="UP001200247">
    <property type="component" value="Unassembled WGS sequence"/>
</dbReference>
<dbReference type="Pfam" id="PF08220">
    <property type="entry name" value="HTH_DeoR"/>
    <property type="match status" value="1"/>
</dbReference>
<dbReference type="InterPro" id="IPR036388">
    <property type="entry name" value="WH-like_DNA-bd_sf"/>
</dbReference>
<gene>
    <name evidence="7" type="ORF">LH440_03230</name>
    <name evidence="6" type="ORF">LHGZ1_3289</name>
</gene>
<protein>
    <submittedName>
        <fullName evidence="6">DeoR family transcriptional regulator</fullName>
    </submittedName>
    <submittedName>
        <fullName evidence="7">DeoR/GlpR family DNA-binding transcription regulator</fullName>
    </submittedName>
</protein>
<reference evidence="6" key="1">
    <citation type="journal article" date="2017" name="J. Antimicrob. Chemother.">
        <title>Emergence and genomic analysis of MDR Laribacter hongkongensis strain HLGZ1 from Guangzhou, China.</title>
        <authorList>
            <person name="Wu H.K."/>
            <person name="Chen J.H."/>
            <person name="Yang L."/>
            <person name="Li A.R."/>
            <person name="Su D.H."/>
            <person name="Lin Y.P."/>
            <person name="Chen D.Q."/>
        </authorList>
    </citation>
    <scope>NUCLEOTIDE SEQUENCE</scope>
    <source>
        <strain evidence="6">HLGZ1</strain>
    </source>
</reference>
<dbReference type="PROSITE" id="PS00894">
    <property type="entry name" value="HTH_DEOR_1"/>
    <property type="match status" value="1"/>
</dbReference>
<keyword evidence="4" id="KW-0804">Transcription</keyword>
<accession>A0A248LMV8</accession>
<proteinExistence type="predicted"/>
<dbReference type="Gene3D" id="3.40.50.1360">
    <property type="match status" value="1"/>
</dbReference>
<reference evidence="7 9" key="4">
    <citation type="submission" date="2021-10" db="EMBL/GenBank/DDBJ databases">
        <title>Whole-genome sequencing analysis of Laribacter hongkongensis: virulence gene profiles, carbohydrate-active enzyme prediction, and antimicrobial resistance characterization.</title>
        <authorList>
            <person name="Yuan P."/>
            <person name="Zhan Y."/>
            <person name="Chen D."/>
        </authorList>
    </citation>
    <scope>NUCLEOTIDE SEQUENCE [LARGE SCALE GENOMIC DNA]</scope>
    <source>
        <strain evidence="7 9">W67</strain>
    </source>
</reference>
<dbReference type="InterPro" id="IPR050313">
    <property type="entry name" value="Carb_Metab_HTH_regulators"/>
</dbReference>
<keyword evidence="1" id="KW-0678">Repressor</keyword>
<reference evidence="8" key="2">
    <citation type="submission" date="2017-06" db="EMBL/GenBank/DDBJ databases">
        <title>Whole genome sequence of Laribacter hongkongensis LHGZ1.</title>
        <authorList>
            <person name="Chen D."/>
            <person name="Wu H."/>
            <person name="Chen J."/>
        </authorList>
    </citation>
    <scope>NUCLEOTIDE SEQUENCE [LARGE SCALE GENOMIC DNA]</scope>
    <source>
        <strain evidence="8">LHGZ1</strain>
    </source>
</reference>
<dbReference type="PROSITE" id="PS51000">
    <property type="entry name" value="HTH_DEOR_2"/>
    <property type="match status" value="1"/>
</dbReference>
<dbReference type="AlphaFoldDB" id="A0A248LMV8"/>
<keyword evidence="2" id="KW-0805">Transcription regulation</keyword>
<evidence type="ECO:0000256" key="1">
    <source>
        <dbReference type="ARBA" id="ARBA00022491"/>
    </source>
</evidence>
<dbReference type="SUPFAM" id="SSF100950">
    <property type="entry name" value="NagB/RpiA/CoA transferase-like"/>
    <property type="match status" value="1"/>
</dbReference>
<name>A0A248LMV8_9NEIS</name>
<evidence type="ECO:0000256" key="2">
    <source>
        <dbReference type="ARBA" id="ARBA00023015"/>
    </source>
</evidence>
<dbReference type="InterPro" id="IPR037171">
    <property type="entry name" value="NagB/RpiA_transferase-like"/>
</dbReference>
<dbReference type="SMART" id="SM01134">
    <property type="entry name" value="DeoRC"/>
    <property type="match status" value="1"/>
</dbReference>
<dbReference type="Gene3D" id="1.10.10.10">
    <property type="entry name" value="Winged helix-like DNA-binding domain superfamily/Winged helix DNA-binding domain"/>
    <property type="match status" value="1"/>
</dbReference>
<dbReference type="SUPFAM" id="SSF46785">
    <property type="entry name" value="Winged helix' DNA-binding domain"/>
    <property type="match status" value="1"/>
</dbReference>
<sequence length="255" mass="28524">MNRLPRHEQILKLVRANGFMPIEELARLLDVTPQTIRRDINTLSEENLLRRFHGGAALGPSVENEEYATRQVKNQSEKTRIAKLLAEHLPNDCSLFMGIGTTIEAVARELIVAHQHLRVITNNIHIASIITRRPDFEVIITGGVVRAKDGGITGVATLDMIDQFKVDYVIMGANGIDNDGTLLDFDYREVRATKAMMANARQRVLVADSSKFGRSAMMKVCHISEVNAVFTDEPPPPELMPHITEHAVRLYVAEH</sequence>
<dbReference type="InterPro" id="IPR001034">
    <property type="entry name" value="DeoR_HTH"/>
</dbReference>
<dbReference type="InterPro" id="IPR036390">
    <property type="entry name" value="WH_DNA-bd_sf"/>
</dbReference>
<dbReference type="Proteomes" id="UP000197424">
    <property type="component" value="Chromosome"/>
</dbReference>
<dbReference type="OMA" id="STHEPGF"/>
<keyword evidence="3 7" id="KW-0238">DNA-binding</keyword>
<evidence type="ECO:0000256" key="4">
    <source>
        <dbReference type="ARBA" id="ARBA00023163"/>
    </source>
</evidence>
<dbReference type="EMBL" id="CP022115">
    <property type="protein sequence ID" value="ASJ26120.1"/>
    <property type="molecule type" value="Genomic_DNA"/>
</dbReference>
<evidence type="ECO:0000313" key="9">
    <source>
        <dbReference type="Proteomes" id="UP001200247"/>
    </source>
</evidence>
<dbReference type="SMART" id="SM00420">
    <property type="entry name" value="HTH_DEOR"/>
    <property type="match status" value="1"/>
</dbReference>
<dbReference type="GeneID" id="75108304"/>
<dbReference type="PANTHER" id="PTHR30363">
    <property type="entry name" value="HTH-TYPE TRANSCRIPTIONAL REGULATOR SRLR-RELATED"/>
    <property type="match status" value="1"/>
</dbReference>
<reference evidence="6" key="3">
    <citation type="submission" date="2017-06" db="EMBL/GenBank/DDBJ databases">
        <authorList>
            <person name="Kim H.J."/>
            <person name="Triplett B.A."/>
        </authorList>
    </citation>
    <scope>NUCLEOTIDE SEQUENCE</scope>
    <source>
        <strain evidence="6">HLGZ1</strain>
    </source>
</reference>
<feature type="domain" description="HTH deoR-type" evidence="5">
    <location>
        <begin position="3"/>
        <end position="58"/>
    </location>
</feature>
<evidence type="ECO:0000259" key="5">
    <source>
        <dbReference type="PROSITE" id="PS51000"/>
    </source>
</evidence>
<evidence type="ECO:0000256" key="3">
    <source>
        <dbReference type="ARBA" id="ARBA00023125"/>
    </source>
</evidence>
<dbReference type="GO" id="GO:0003700">
    <property type="term" value="F:DNA-binding transcription factor activity"/>
    <property type="evidence" value="ECO:0007669"/>
    <property type="project" value="InterPro"/>
</dbReference>
<dbReference type="InterPro" id="IPR018356">
    <property type="entry name" value="Tscrpt_reg_HTH_DeoR_CS"/>
</dbReference>
<evidence type="ECO:0000313" key="7">
    <source>
        <dbReference type="EMBL" id="MCG9024929.1"/>
    </source>
</evidence>
<dbReference type="PANTHER" id="PTHR30363:SF4">
    <property type="entry name" value="GLYCEROL-3-PHOSPHATE REGULON REPRESSOR"/>
    <property type="match status" value="1"/>
</dbReference>
<dbReference type="PRINTS" id="PR00037">
    <property type="entry name" value="HTHLACR"/>
</dbReference>
<evidence type="ECO:0000313" key="6">
    <source>
        <dbReference type="EMBL" id="ASJ26120.1"/>
    </source>
</evidence>